<feature type="domain" description="Glycoamylase-like" evidence="1">
    <location>
        <begin position="218"/>
        <end position="438"/>
    </location>
</feature>
<keyword evidence="3" id="KW-1185">Reference proteome</keyword>
<dbReference type="InterPro" id="IPR019282">
    <property type="entry name" value="Glycoamylase-like_cons_dom"/>
</dbReference>
<dbReference type="OrthoDB" id="5937621at2"/>
<dbReference type="InterPro" id="IPR016883">
    <property type="entry name" value="UCP028431"/>
</dbReference>
<proteinExistence type="predicted"/>
<dbReference type="EMBL" id="RPFJ01000098">
    <property type="protein sequence ID" value="RPD90693.1"/>
    <property type="molecule type" value="Genomic_DNA"/>
</dbReference>
<dbReference type="AlphaFoldDB" id="A0A3N4NU59"/>
<gene>
    <name evidence="2" type="ORF">EGM88_15185</name>
</gene>
<sequence>MQFDIKLNFIILTIAVIITSCGKDNLYTPPEPVNSDVTITDEELLELTQKETFKYFWNVAHSNSGAARERYFPEDPYHDANTVTTGGTGFGLMAILVGIERGYVTRSEAVERIEKILIFLDNADRFHGAWPHWLDGNTGKVKPFSTKDDGGDLVETAFLAQGLLCVKEYFKNGSETEKLLALKADELWKGVEWNWYTNDTNALFWHWSPNYGFDMNLKLNGHNETLITYILAAASPEYSISKEVYDAGWAMNGAIKSTVTQYGFPLVLNHVGASQYGGPLFFAHYSFLGLNPKNLSDQYGNYWQLNVSHSNINYQYCLENPKQFKGYGENCWGLTASYTRNADGSIGYKAHKPDNDSGVISPTAAISSIPYTPKESLKAMHYFYKNKDKLFGEAGFYDAFSPEYDWVAKAYLAIDQGPQIIMIENYRTGLLWSLFMQNDDIKKGLDKLGFSY</sequence>
<protein>
    <submittedName>
        <fullName evidence="2">Beta-glucosidase</fullName>
    </submittedName>
</protein>
<evidence type="ECO:0000313" key="2">
    <source>
        <dbReference type="EMBL" id="RPD90693.1"/>
    </source>
</evidence>
<dbReference type="Proteomes" id="UP000270856">
    <property type="component" value="Unassembled WGS sequence"/>
</dbReference>
<dbReference type="PIRSF" id="PIRSF028431">
    <property type="entry name" value="UCP028431"/>
    <property type="match status" value="1"/>
</dbReference>
<dbReference type="Gene3D" id="1.50.10.140">
    <property type="match status" value="1"/>
</dbReference>
<dbReference type="RefSeq" id="WP_123899243.1">
    <property type="nucleotide sequence ID" value="NZ_RPFJ01000098.1"/>
</dbReference>
<organism evidence="2 3">
    <name type="scientific">Aureibaculum marinum</name>
    <dbReference type="NCBI Taxonomy" id="2487930"/>
    <lineage>
        <taxon>Bacteria</taxon>
        <taxon>Pseudomonadati</taxon>
        <taxon>Bacteroidota</taxon>
        <taxon>Flavobacteriia</taxon>
        <taxon>Flavobacteriales</taxon>
        <taxon>Flavobacteriaceae</taxon>
        <taxon>Aureibaculum</taxon>
    </lineage>
</organism>
<evidence type="ECO:0000259" key="1">
    <source>
        <dbReference type="Pfam" id="PF10091"/>
    </source>
</evidence>
<dbReference type="Pfam" id="PF10091">
    <property type="entry name" value="Glycoamylase"/>
    <property type="match status" value="1"/>
</dbReference>
<accession>A0A3N4NU59</accession>
<name>A0A3N4NU59_9FLAO</name>
<comment type="caution">
    <text evidence="2">The sequence shown here is derived from an EMBL/GenBank/DDBJ whole genome shotgun (WGS) entry which is preliminary data.</text>
</comment>
<evidence type="ECO:0000313" key="3">
    <source>
        <dbReference type="Proteomes" id="UP000270856"/>
    </source>
</evidence>
<dbReference type="PROSITE" id="PS51257">
    <property type="entry name" value="PROKAR_LIPOPROTEIN"/>
    <property type="match status" value="1"/>
</dbReference>
<reference evidence="2 3" key="1">
    <citation type="submission" date="2018-11" db="EMBL/GenBank/DDBJ databases">
        <title>Aureibaculum marinum gen. nov., sp. nov., a member of the family Flavobacteriaceae isolated from the Bohai Sea.</title>
        <authorList>
            <person name="Ji X."/>
        </authorList>
    </citation>
    <scope>NUCLEOTIDE SEQUENCE [LARGE SCALE GENOMIC DNA]</scope>
    <source>
        <strain evidence="2 3">BH-SD17</strain>
    </source>
</reference>